<dbReference type="EC" id="6.3.5.3" evidence="4"/>
<dbReference type="Pfam" id="PF22689">
    <property type="entry name" value="FGAR-AT_PurM_N-like"/>
    <property type="match status" value="1"/>
</dbReference>
<reference evidence="22" key="1">
    <citation type="journal article" date="2011" name="Genome Biol.">
        <title>Comparative genomics of the social amoebae Dictyostelium discoideum and Dictyostelium purpureum.</title>
        <authorList>
            <consortium name="US DOE Joint Genome Institute (JGI-PGF)"/>
            <person name="Sucgang R."/>
            <person name="Kuo A."/>
            <person name="Tian X."/>
            <person name="Salerno W."/>
            <person name="Parikh A."/>
            <person name="Feasley C.L."/>
            <person name="Dalin E."/>
            <person name="Tu H."/>
            <person name="Huang E."/>
            <person name="Barry K."/>
            <person name="Lindquist E."/>
            <person name="Shapiro H."/>
            <person name="Bruce D."/>
            <person name="Schmutz J."/>
            <person name="Salamov A."/>
            <person name="Fey P."/>
            <person name="Gaudet P."/>
            <person name="Anjard C."/>
            <person name="Babu M.M."/>
            <person name="Basu S."/>
            <person name="Bushmanova Y."/>
            <person name="van der Wel H."/>
            <person name="Katoh-Kurasawa M."/>
            <person name="Dinh C."/>
            <person name="Coutinho P.M."/>
            <person name="Saito T."/>
            <person name="Elias M."/>
            <person name="Schaap P."/>
            <person name="Kay R.R."/>
            <person name="Henrissat B."/>
            <person name="Eichinger L."/>
            <person name="Rivero F."/>
            <person name="Putnam N.H."/>
            <person name="West C.M."/>
            <person name="Loomis W.F."/>
            <person name="Chisholm R.L."/>
            <person name="Shaulsky G."/>
            <person name="Strassmann J.E."/>
            <person name="Queller D.C."/>
            <person name="Kuspa A."/>
            <person name="Grigoriev I.V."/>
        </authorList>
    </citation>
    <scope>NUCLEOTIDE SEQUENCE [LARGE SCALE GENOMIC DNA]</scope>
    <source>
        <strain evidence="22">QSDP1</strain>
    </source>
</reference>
<dbReference type="Gene3D" id="3.30.1330.10">
    <property type="entry name" value="PurM-like, N-terminal domain"/>
    <property type="match status" value="2"/>
</dbReference>
<dbReference type="SMART" id="SM01211">
    <property type="entry name" value="GATase_5"/>
    <property type="match status" value="1"/>
</dbReference>
<dbReference type="KEGG" id="dpp:DICPUDRAFT_58348"/>
<dbReference type="OrthoDB" id="6666987at2759"/>
<dbReference type="SUPFAM" id="SSF82697">
    <property type="entry name" value="PurS-like"/>
    <property type="match status" value="1"/>
</dbReference>
<dbReference type="Proteomes" id="UP000001064">
    <property type="component" value="Unassembled WGS sequence"/>
</dbReference>
<comment type="function">
    <text evidence="16">Phosphoribosylformylglycinamidine synthase involved in the purines biosynthetic pathway. Catalyzes the ATP-dependent conversion of formylglycinamide ribonucleotide (FGAR) and glutamine to yield formylglycinamidine ribonucleotide (FGAM) and glutamate.</text>
</comment>
<dbReference type="GeneID" id="10510820"/>
<dbReference type="EMBL" id="GL871342">
    <property type="protein sequence ID" value="EGC30271.1"/>
    <property type="molecule type" value="Genomic_DNA"/>
</dbReference>
<evidence type="ECO:0000256" key="14">
    <source>
        <dbReference type="ARBA" id="ARBA00032632"/>
    </source>
</evidence>
<dbReference type="Gene3D" id="3.90.650.10">
    <property type="entry name" value="PurM-like C-terminal domain"/>
    <property type="match status" value="2"/>
</dbReference>
<gene>
    <name evidence="21" type="ORF">DICPUDRAFT_58348</name>
</gene>
<dbReference type="SUPFAM" id="SSF52317">
    <property type="entry name" value="Class I glutamine amidotransferase-like"/>
    <property type="match status" value="1"/>
</dbReference>
<dbReference type="InterPro" id="IPR036676">
    <property type="entry name" value="PurM-like_C_sf"/>
</dbReference>
<dbReference type="NCBIfam" id="NF003672">
    <property type="entry name" value="PRK05297.1"/>
    <property type="match status" value="1"/>
</dbReference>
<evidence type="ECO:0000259" key="19">
    <source>
        <dbReference type="Pfam" id="PF18076"/>
    </source>
</evidence>
<name>F1A0K6_DICPU</name>
<comment type="subcellular location">
    <subcellularLocation>
        <location evidence="1">Cytoplasm</location>
    </subcellularLocation>
</comment>
<feature type="domain" description="Phosphoribosylformylglycinamidine synthase linker" evidence="18">
    <location>
        <begin position="192"/>
        <end position="241"/>
    </location>
</feature>
<dbReference type="FunFam" id="1.10.8.750:FF:000001">
    <property type="entry name" value="Putative phosphoribosylformylglycinamidine synthase"/>
    <property type="match status" value="1"/>
</dbReference>
<evidence type="ECO:0000256" key="7">
    <source>
        <dbReference type="ARBA" id="ARBA00022723"/>
    </source>
</evidence>
<evidence type="ECO:0000256" key="15">
    <source>
        <dbReference type="ARBA" id="ARBA00052585"/>
    </source>
</evidence>
<dbReference type="FunFam" id="3.30.1330.10:FF:000009">
    <property type="entry name" value="Probable phosphoribosylformylglycinamidine synthase"/>
    <property type="match status" value="1"/>
</dbReference>
<dbReference type="UniPathway" id="UPA00074">
    <property type="reaction ID" value="UER00128"/>
</dbReference>
<dbReference type="STRING" id="5786.F1A0K6"/>
<dbReference type="InterPro" id="IPR040707">
    <property type="entry name" value="FGAR-AT_N"/>
</dbReference>
<dbReference type="PANTHER" id="PTHR10099:SF1">
    <property type="entry name" value="PHOSPHORIBOSYLFORMYLGLYCINAMIDINE SYNTHASE"/>
    <property type="match status" value="1"/>
</dbReference>
<evidence type="ECO:0000256" key="6">
    <source>
        <dbReference type="ARBA" id="ARBA00022598"/>
    </source>
</evidence>
<comment type="similarity">
    <text evidence="3">In the N-terminal section; belongs to the FGAMS family.</text>
</comment>
<dbReference type="eggNOG" id="KOG1907">
    <property type="taxonomic scope" value="Eukaryota"/>
</dbReference>
<dbReference type="Pfam" id="PF18072">
    <property type="entry name" value="FGAR-AT_linker"/>
    <property type="match status" value="1"/>
</dbReference>
<keyword evidence="8" id="KW-0547">Nucleotide-binding</keyword>
<dbReference type="SUPFAM" id="SSF55326">
    <property type="entry name" value="PurM N-terminal domain-like"/>
    <property type="match status" value="2"/>
</dbReference>
<dbReference type="GO" id="GO:0005524">
    <property type="term" value="F:ATP binding"/>
    <property type="evidence" value="ECO:0007669"/>
    <property type="project" value="UniProtKB-KW"/>
</dbReference>
<evidence type="ECO:0000259" key="17">
    <source>
        <dbReference type="Pfam" id="PF02769"/>
    </source>
</evidence>
<dbReference type="Pfam" id="PF18076">
    <property type="entry name" value="FGAR-AT_N"/>
    <property type="match status" value="1"/>
</dbReference>
<dbReference type="SUPFAM" id="SSF109736">
    <property type="entry name" value="FGAM synthase PurL, linker domain"/>
    <property type="match status" value="1"/>
</dbReference>
<keyword evidence="12" id="KW-0315">Glutamine amidotransferase</keyword>
<keyword evidence="22" id="KW-1185">Reference proteome</keyword>
<feature type="domain" description="PurM-like C-terminal" evidence="17">
    <location>
        <begin position="453"/>
        <end position="611"/>
    </location>
</feature>
<keyword evidence="10" id="KW-0067">ATP-binding</keyword>
<feature type="domain" description="FGAR-AT PurM N-terminal-like" evidence="20">
    <location>
        <begin position="677"/>
        <end position="835"/>
    </location>
</feature>
<dbReference type="Pfam" id="PF13507">
    <property type="entry name" value="GATase_5"/>
    <property type="match status" value="1"/>
</dbReference>
<dbReference type="RefSeq" id="XP_003293198.1">
    <property type="nucleotide sequence ID" value="XM_003293150.1"/>
</dbReference>
<dbReference type="SUPFAM" id="SSF56042">
    <property type="entry name" value="PurM C-terminal domain-like"/>
    <property type="match status" value="2"/>
</dbReference>
<evidence type="ECO:0000259" key="18">
    <source>
        <dbReference type="Pfam" id="PF18072"/>
    </source>
</evidence>
<keyword evidence="6" id="KW-0436">Ligase</keyword>
<dbReference type="GO" id="GO:0004642">
    <property type="term" value="F:phosphoribosylformylglycinamidine synthase activity"/>
    <property type="evidence" value="ECO:0000318"/>
    <property type="project" value="GO_Central"/>
</dbReference>
<dbReference type="InterPro" id="IPR041609">
    <property type="entry name" value="PurL_linker"/>
</dbReference>
<dbReference type="InParanoid" id="F1A0K6"/>
<evidence type="ECO:0000256" key="4">
    <source>
        <dbReference type="ARBA" id="ARBA00012747"/>
    </source>
</evidence>
<keyword evidence="5" id="KW-0963">Cytoplasm</keyword>
<evidence type="ECO:0000259" key="20">
    <source>
        <dbReference type="Pfam" id="PF22689"/>
    </source>
</evidence>
<evidence type="ECO:0000256" key="10">
    <source>
        <dbReference type="ARBA" id="ARBA00022840"/>
    </source>
</evidence>
<proteinExistence type="inferred from homology"/>
<organism evidence="21 22">
    <name type="scientific">Dictyostelium purpureum</name>
    <name type="common">Slime mold</name>
    <dbReference type="NCBI Taxonomy" id="5786"/>
    <lineage>
        <taxon>Eukaryota</taxon>
        <taxon>Amoebozoa</taxon>
        <taxon>Evosea</taxon>
        <taxon>Eumycetozoa</taxon>
        <taxon>Dictyostelia</taxon>
        <taxon>Dictyosteliales</taxon>
        <taxon>Dictyosteliaceae</taxon>
        <taxon>Dictyostelium</taxon>
    </lineage>
</organism>
<accession>F1A0K6</accession>
<dbReference type="OMA" id="LSANWMW"/>
<keyword evidence="9" id="KW-0658">Purine biosynthesis</keyword>
<dbReference type="Gene3D" id="1.10.8.750">
    <property type="entry name" value="Phosphoribosylformylglycinamidine synthase, linker domain"/>
    <property type="match status" value="1"/>
</dbReference>
<feature type="domain" description="Phosphoribosylformylglycinamidine synthase N-terminal" evidence="19">
    <location>
        <begin position="39"/>
        <end position="163"/>
    </location>
</feature>
<comment type="pathway">
    <text evidence="2">Purine metabolism; IMP biosynthesis via de novo pathway; 5-amino-1-(5-phospho-D-ribosyl)imidazole from N(2)-formyl-N(1)-(5-phospho-D-ribosyl)glycinamide: step 1/2.</text>
</comment>
<feature type="domain" description="PurM-like C-terminal" evidence="17">
    <location>
        <begin position="866"/>
        <end position="994"/>
    </location>
</feature>
<dbReference type="FunFam" id="3.30.1330.10:FF:000007">
    <property type="entry name" value="Phosphoribosylformylglycinamidine synthase, putative"/>
    <property type="match status" value="1"/>
</dbReference>
<dbReference type="GO" id="GO:0006189">
    <property type="term" value="P:'de novo' IMP biosynthetic process"/>
    <property type="evidence" value="ECO:0007669"/>
    <property type="project" value="UniProtKB-UniPathway"/>
</dbReference>
<dbReference type="GO" id="GO:0046872">
    <property type="term" value="F:metal ion binding"/>
    <property type="evidence" value="ECO:0007669"/>
    <property type="project" value="UniProtKB-KW"/>
</dbReference>
<evidence type="ECO:0000256" key="11">
    <source>
        <dbReference type="ARBA" id="ARBA00022842"/>
    </source>
</evidence>
<dbReference type="CDD" id="cd02204">
    <property type="entry name" value="PurL_repeat2"/>
    <property type="match status" value="1"/>
</dbReference>
<evidence type="ECO:0000256" key="9">
    <source>
        <dbReference type="ARBA" id="ARBA00022755"/>
    </source>
</evidence>
<keyword evidence="11" id="KW-0460">Magnesium</keyword>
<dbReference type="GO" id="GO:0005737">
    <property type="term" value="C:cytoplasm"/>
    <property type="evidence" value="ECO:0000318"/>
    <property type="project" value="GO_Central"/>
</dbReference>
<dbReference type="HAMAP" id="MF_00419">
    <property type="entry name" value="PurL_1"/>
    <property type="match status" value="1"/>
</dbReference>
<sequence>MAIQHFYRKPALSEYQVQLLKENLKKQYNISIESIETEYCFNVEYSDNYKLNEQELKTLVWLLSETFEPENFSINVSFLDNINNNKHSGNGQIVEVGPRMNFTTTYSTNATSICQSCNLSAVKRIERSRRYLIRTISDSGKMDEAQLQQFIDSIHDKMTECYYGAPIESFDTGITPKPFTHIPVMEEGRAALERINVEMGLAFDDQDLALYTDLFQNYLKRNPSDVECFDIGQSNSEHSRHWFFNGNLIIDGKKSDKTLFQIVKDTLKANPQNSLIAFSDNSSSIKGFETKVLVPKSPVQASEYIEGQRDQPIIFTAETHNFPSGVAPFPGAETGTGGRLRDTHATGRGSLVVAGTVGYCVGNLNIPGYELPWEDKNYQYPFNLATPLKIEIEASNGASDYGNKFGEPVIIGFTRSYGNTLPNGERREWIKPIMFSGGIGFMDSRHLKKEQPEVGMVVVKAGGPAYRIGMGGGSASSMVGGDNKQELDFSAVQRGDAEMGQKLNRIIRGCVESEIHGQKNPIVSVHDQGAGGAGNVLKEIADPLGAKIYLDRFNLGDPTLSAMEIWGAEYQEQDAILIKQQDKEYLEKISKRERLPIAFVGDVTGDGYAQLITKDGETPVNLPLEKVLQKMPPKTFILERVNKTLQPFALPSEILQNKQSAFNESLDRVLKLLSVGSKRFLINKVDRAVTGLVARQQACGPLHCPVSNVAVIASSYFSKTGAATSIGEQPIKGFLSAKSMAYLTVGEALTNLMWASITDLSDVKCSGNWMWAAKLKGEGSELYDAAVEMHDAMVELGIAIDGGKDSLSMAAKAPKIDGTQELVKAPGALVVSTYVPCDDVTLTITPDLKLSSADDSAIIYLDLGCGNNFIGGSALTQVYSQIGNDQPHHDTKLIKNTFCAVQKLVKSKLLSAGHDRSDGGLITTLVEMSLSGNRGMNIDLPKELCNGASDTMDIIKLLFSEELGAVIEVKKSNVKQVQEILQSFNVPNYIIGNTACGNSANEDHFILKVNGQLIYDISLPELCRKWEETSYQLELLQANPAFIQNEMKNLIKRAVGKGKGPNYNMTFNISPVSSELALLASKAPKVAIIREEGSNGDREMAAAFHFAGFQSYDVAMSDLLNGNIILDERFKGVAFVGGFSYSDVMDSAKGWAGSILFNPTVSKQFESFYQRPDTFSLGLCNGCQLMALLGWVPFRGIEQTKQPRFIHNASGRFESRWVNVKILQSNSVLLKGMEGSVLGVWAQHGEGKLWCEDQSIIDEINKNNLSPIRYVDDNGEITESYPFNPSGTQNGMGSLVSKDGRHLAMMPHPERSFLSWQWPHVPDNIKQNIASDVNQQSPWMKIFQNAKQFCDSN</sequence>
<dbReference type="InterPro" id="IPR055181">
    <property type="entry name" value="FGAR-AT_PurM_N-like"/>
</dbReference>
<evidence type="ECO:0000256" key="16">
    <source>
        <dbReference type="ARBA" id="ARBA00057317"/>
    </source>
</evidence>
<evidence type="ECO:0000256" key="12">
    <source>
        <dbReference type="ARBA" id="ARBA00022962"/>
    </source>
</evidence>
<evidence type="ECO:0000313" key="21">
    <source>
        <dbReference type="EMBL" id="EGC30271.1"/>
    </source>
</evidence>
<dbReference type="PANTHER" id="PTHR10099">
    <property type="entry name" value="PHOSPHORIBOSYLFORMYLGLYCINAMIDINE SYNTHASE"/>
    <property type="match status" value="1"/>
</dbReference>
<dbReference type="InterPro" id="IPR010073">
    <property type="entry name" value="PurL_large"/>
</dbReference>
<dbReference type="InterPro" id="IPR010918">
    <property type="entry name" value="PurM-like_C_dom"/>
</dbReference>
<dbReference type="VEuPathDB" id="AmoebaDB:DICPUDRAFT_58348"/>
<dbReference type="CDD" id="cd02203">
    <property type="entry name" value="PurL_repeat1"/>
    <property type="match status" value="1"/>
</dbReference>
<evidence type="ECO:0000256" key="13">
    <source>
        <dbReference type="ARBA" id="ARBA00029823"/>
    </source>
</evidence>
<evidence type="ECO:0000256" key="8">
    <source>
        <dbReference type="ARBA" id="ARBA00022741"/>
    </source>
</evidence>
<keyword evidence="7" id="KW-0479">Metal-binding</keyword>
<evidence type="ECO:0000256" key="3">
    <source>
        <dbReference type="ARBA" id="ARBA00008608"/>
    </source>
</evidence>
<dbReference type="Gene3D" id="3.40.50.880">
    <property type="match status" value="1"/>
</dbReference>
<evidence type="ECO:0000256" key="5">
    <source>
        <dbReference type="ARBA" id="ARBA00022490"/>
    </source>
</evidence>
<dbReference type="FunFam" id="3.90.650.10:FF:000018">
    <property type="entry name" value="Phosphoribosylformylglycinamidine synthase"/>
    <property type="match status" value="1"/>
</dbReference>
<dbReference type="InterPro" id="IPR036921">
    <property type="entry name" value="PurM-like_N_sf"/>
</dbReference>
<dbReference type="InterPro" id="IPR029062">
    <property type="entry name" value="Class_I_gatase-like"/>
</dbReference>
<evidence type="ECO:0000313" key="22">
    <source>
        <dbReference type="Proteomes" id="UP000001064"/>
    </source>
</evidence>
<comment type="catalytic activity">
    <reaction evidence="15">
        <text>N(2)-formyl-N(1)-(5-phospho-beta-D-ribosyl)glycinamide + L-glutamine + ATP + H2O = 2-formamido-N(1)-(5-O-phospho-beta-D-ribosyl)acetamidine + L-glutamate + ADP + phosphate + H(+)</text>
        <dbReference type="Rhea" id="RHEA:17129"/>
        <dbReference type="ChEBI" id="CHEBI:15377"/>
        <dbReference type="ChEBI" id="CHEBI:15378"/>
        <dbReference type="ChEBI" id="CHEBI:29985"/>
        <dbReference type="ChEBI" id="CHEBI:30616"/>
        <dbReference type="ChEBI" id="CHEBI:43474"/>
        <dbReference type="ChEBI" id="CHEBI:58359"/>
        <dbReference type="ChEBI" id="CHEBI:147286"/>
        <dbReference type="ChEBI" id="CHEBI:147287"/>
        <dbReference type="ChEBI" id="CHEBI:456216"/>
        <dbReference type="EC" id="6.3.5.3"/>
    </reaction>
</comment>
<dbReference type="CDD" id="cd01740">
    <property type="entry name" value="GATase1_FGAR_AT"/>
    <property type="match status" value="1"/>
</dbReference>
<evidence type="ECO:0000256" key="2">
    <source>
        <dbReference type="ARBA" id="ARBA00004920"/>
    </source>
</evidence>
<dbReference type="PROSITE" id="PS51273">
    <property type="entry name" value="GATASE_TYPE_1"/>
    <property type="match status" value="1"/>
</dbReference>
<protein>
    <recommendedName>
        <fullName evidence="4">phosphoribosylformylglycinamidine synthase</fullName>
        <ecNumber evidence="4">6.3.5.3</ecNumber>
    </recommendedName>
    <alternativeName>
        <fullName evidence="14">Formylglycinamide ribonucleotide amidotransferase</fullName>
    </alternativeName>
    <alternativeName>
        <fullName evidence="13">Formylglycinamide ribotide amidotransferase</fullName>
    </alternativeName>
</protein>
<evidence type="ECO:0000256" key="1">
    <source>
        <dbReference type="ARBA" id="ARBA00004496"/>
    </source>
</evidence>
<dbReference type="InterPro" id="IPR036604">
    <property type="entry name" value="PurS-like_sf"/>
</dbReference>
<dbReference type="Pfam" id="PF02769">
    <property type="entry name" value="AIRS_C"/>
    <property type="match status" value="2"/>
</dbReference>
<dbReference type="GO" id="GO:0006164">
    <property type="term" value="P:purine nucleotide biosynthetic process"/>
    <property type="evidence" value="ECO:0000318"/>
    <property type="project" value="GO_Central"/>
</dbReference>
<dbReference type="NCBIfam" id="TIGR01735">
    <property type="entry name" value="FGAM_synt"/>
    <property type="match status" value="1"/>
</dbReference>
<dbReference type="FunCoup" id="F1A0K6">
    <property type="interactions" value="714"/>
</dbReference>